<dbReference type="PANTHER" id="PTHR15157:SF24">
    <property type="entry name" value="VACUOLAR PROTEIN SORTING 38"/>
    <property type="match status" value="1"/>
</dbReference>
<feature type="coiled-coil region" evidence="1">
    <location>
        <begin position="37"/>
        <end position="78"/>
    </location>
</feature>
<evidence type="ECO:0000313" key="3">
    <source>
        <dbReference type="Proteomes" id="UP000316621"/>
    </source>
</evidence>
<keyword evidence="1" id="KW-0175">Coiled coil</keyword>
<dbReference type="AlphaFoldDB" id="A0A4Y7L498"/>
<dbReference type="EMBL" id="CM010723">
    <property type="protein sequence ID" value="RZC79248.1"/>
    <property type="molecule type" value="Genomic_DNA"/>
</dbReference>
<dbReference type="STRING" id="3469.A0A4Y7L498"/>
<dbReference type="PANTHER" id="PTHR15157">
    <property type="entry name" value="UV RADIATION RESISTANCE-ASSOCIATED GENE PROTEIN"/>
    <property type="match status" value="1"/>
</dbReference>
<dbReference type="OrthoDB" id="72772at2759"/>
<dbReference type="Gramene" id="RZC79248">
    <property type="protein sequence ID" value="RZC79248"/>
    <property type="gene ID" value="C5167_003445"/>
</dbReference>
<dbReference type="GO" id="GO:0035493">
    <property type="term" value="P:SNARE complex assembly"/>
    <property type="evidence" value="ECO:0007669"/>
    <property type="project" value="TreeGrafter"/>
</dbReference>
<keyword evidence="3" id="KW-1185">Reference proteome</keyword>
<dbReference type="OMA" id="VMIGNMS"/>
<sequence>MESEKKVLVSSNGDVKVIEWGDFEQELARLWSLSSALKKSKEKKDLLQQKLESLIQVRAEQLNRSNELEVMKQKLEAKRLVMGNSLTRSNVIAEDVRSQKEHLIVSIKSLLVAGRGLSVSSNQLQEAYRLLSGERGHVRLKKLQKMLQMRQQYMVAQVSFLYPIKASAALTNGEKLDSSSTSSQIGNPVGSKSFKPRTLTISGLAVSGLSLKKTSFFVDKKEVQKSATALGYVAHVVSLIASYLEVPLRYPLRLGGSHSYIHDYAPSVELLTSTSTSGSALLSNSKPTEFPLFLEGQDTTRAAYAIFLLNKDLEQILNFIGVESLGPRHILANLMELLRTIQSQ</sequence>
<organism evidence="2 3">
    <name type="scientific">Papaver somniferum</name>
    <name type="common">Opium poppy</name>
    <dbReference type="NCBI Taxonomy" id="3469"/>
    <lineage>
        <taxon>Eukaryota</taxon>
        <taxon>Viridiplantae</taxon>
        <taxon>Streptophyta</taxon>
        <taxon>Embryophyta</taxon>
        <taxon>Tracheophyta</taxon>
        <taxon>Spermatophyta</taxon>
        <taxon>Magnoliopsida</taxon>
        <taxon>Ranunculales</taxon>
        <taxon>Papaveraceae</taxon>
        <taxon>Papaveroideae</taxon>
        <taxon>Papaver</taxon>
    </lineage>
</organism>
<evidence type="ECO:0000313" key="2">
    <source>
        <dbReference type="EMBL" id="RZC79248.1"/>
    </source>
</evidence>
<dbReference type="GO" id="GO:0000323">
    <property type="term" value="C:lytic vacuole"/>
    <property type="evidence" value="ECO:0007669"/>
    <property type="project" value="TreeGrafter"/>
</dbReference>
<name>A0A4Y7L498_PAPSO</name>
<accession>A0A4Y7L498</accession>
<protein>
    <recommendedName>
        <fullName evidence="4">UV radiation resistance-associated gene protein</fullName>
    </recommendedName>
</protein>
<gene>
    <name evidence="2" type="ORF">C5167_003445</name>
</gene>
<reference evidence="2 3" key="1">
    <citation type="journal article" date="2018" name="Science">
        <title>The opium poppy genome and morphinan production.</title>
        <authorList>
            <person name="Guo L."/>
            <person name="Winzer T."/>
            <person name="Yang X."/>
            <person name="Li Y."/>
            <person name="Ning Z."/>
            <person name="He Z."/>
            <person name="Teodor R."/>
            <person name="Lu Y."/>
            <person name="Bowser T.A."/>
            <person name="Graham I.A."/>
            <person name="Ye K."/>
        </authorList>
    </citation>
    <scope>NUCLEOTIDE SEQUENCE [LARGE SCALE GENOMIC DNA]</scope>
    <source>
        <strain evidence="3">cv. HN1</strain>
        <tissue evidence="2">Leaves</tissue>
    </source>
</reference>
<evidence type="ECO:0000256" key="1">
    <source>
        <dbReference type="SAM" id="Coils"/>
    </source>
</evidence>
<evidence type="ECO:0008006" key="4">
    <source>
        <dbReference type="Google" id="ProtNLM"/>
    </source>
</evidence>
<proteinExistence type="predicted"/>
<dbReference type="GO" id="GO:0000149">
    <property type="term" value="F:SNARE binding"/>
    <property type="evidence" value="ECO:0007669"/>
    <property type="project" value="TreeGrafter"/>
</dbReference>
<dbReference type="GO" id="GO:0005768">
    <property type="term" value="C:endosome"/>
    <property type="evidence" value="ECO:0007669"/>
    <property type="project" value="TreeGrafter"/>
</dbReference>
<dbReference type="Proteomes" id="UP000316621">
    <property type="component" value="Chromosome 9"/>
</dbReference>